<keyword evidence="7" id="KW-0458">Lysosome</keyword>
<keyword evidence="5 26" id="KW-1133">Transmembrane helix</keyword>
<evidence type="ECO:0000313" key="27">
    <source>
        <dbReference type="EMBL" id="RKO88841.1"/>
    </source>
</evidence>
<evidence type="ECO:0000256" key="23">
    <source>
        <dbReference type="ARBA" id="ARBA00045709"/>
    </source>
</evidence>
<accession>A0A4P9W8I5</accession>
<evidence type="ECO:0000256" key="19">
    <source>
        <dbReference type="ARBA" id="ARBA00044919"/>
    </source>
</evidence>
<evidence type="ECO:0000256" key="24">
    <source>
        <dbReference type="ARBA" id="ARBA00046376"/>
    </source>
</evidence>
<comment type="catalytic activity">
    <reaction evidence="16">
        <text>L-lysyl-L-lysine(out) = L-lysyl-L-lysine(in)</text>
        <dbReference type="Rhea" id="RHEA:79403"/>
        <dbReference type="ChEBI" id="CHEBI:229956"/>
    </reaction>
</comment>
<evidence type="ECO:0000256" key="10">
    <source>
        <dbReference type="ARBA" id="ARBA00044881"/>
    </source>
</evidence>
<evidence type="ECO:0000256" key="26">
    <source>
        <dbReference type="SAM" id="Phobius"/>
    </source>
</evidence>
<dbReference type="InterPro" id="IPR011701">
    <property type="entry name" value="MFS"/>
</dbReference>
<feature type="compositionally biased region" description="Acidic residues" evidence="25">
    <location>
        <begin position="148"/>
        <end position="158"/>
    </location>
</feature>
<sequence>MAIPDIICVISGPLWAPLVDRAKGRGAPLLILLSGALIATAHICLSAPAPILGLVLLGIGYGLCSKIFWPLIEPAVPDSRDVLDALAIATALMNLGLALGSLLVASAAATDSSYYSANIILAGFATAGALLGAALWALDHRRKNTDPADADAESEEDWEGRCGPGSVGDPTRRASGTARWVTSGRMYMCEEDGHGAVRLSFDDANGLAIGVLAEDAVEDGRERRVSWGNSTGLGGVALSM</sequence>
<comment type="catalytic activity">
    <reaction evidence="15">
        <text>L-arginyl-L-alpha-amino acid(out) = L-arginyl-L-alpha-amino acid(in)</text>
        <dbReference type="Rhea" id="RHEA:79371"/>
        <dbReference type="ChEBI" id="CHEBI:84315"/>
    </reaction>
</comment>
<dbReference type="GO" id="GO:0022857">
    <property type="term" value="F:transmembrane transporter activity"/>
    <property type="evidence" value="ECO:0007669"/>
    <property type="project" value="InterPro"/>
</dbReference>
<evidence type="ECO:0000256" key="5">
    <source>
        <dbReference type="ARBA" id="ARBA00022989"/>
    </source>
</evidence>
<proteinExistence type="inferred from homology"/>
<evidence type="ECO:0000313" key="28">
    <source>
        <dbReference type="Proteomes" id="UP000269721"/>
    </source>
</evidence>
<evidence type="ECO:0000256" key="6">
    <source>
        <dbReference type="ARBA" id="ARBA00023136"/>
    </source>
</evidence>
<dbReference type="AlphaFoldDB" id="A0A4P9W8I5"/>
<evidence type="ECO:0000256" key="20">
    <source>
        <dbReference type="ARBA" id="ARBA00044924"/>
    </source>
</evidence>
<evidence type="ECO:0000256" key="16">
    <source>
        <dbReference type="ARBA" id="ARBA00044900"/>
    </source>
</evidence>
<evidence type="ECO:0000256" key="2">
    <source>
        <dbReference type="ARBA" id="ARBA00008335"/>
    </source>
</evidence>
<feature type="transmembrane region" description="Helical" evidence="26">
    <location>
        <begin position="51"/>
        <end position="71"/>
    </location>
</feature>
<comment type="catalytic activity">
    <reaction evidence="17">
        <text>L-arginyl-glycine(out) = L-arginyl-glycine(in)</text>
        <dbReference type="Rhea" id="RHEA:79391"/>
        <dbReference type="ChEBI" id="CHEBI:229955"/>
    </reaction>
</comment>
<dbReference type="Pfam" id="PF07690">
    <property type="entry name" value="MFS_1"/>
    <property type="match status" value="1"/>
</dbReference>
<keyword evidence="6 26" id="KW-0472">Membrane</keyword>
<comment type="catalytic activity">
    <reaction evidence="9">
        <text>L-histidyl-glycine(out) = L-histidyl-glycine(in)</text>
        <dbReference type="Rhea" id="RHEA:79395"/>
        <dbReference type="ChEBI" id="CHEBI:229957"/>
    </reaction>
</comment>
<comment type="catalytic activity">
    <reaction evidence="19">
        <text>L-alanyl-L-lysine(out) = L-alanyl-L-lysine(in)</text>
        <dbReference type="Rhea" id="RHEA:79415"/>
        <dbReference type="ChEBI" id="CHEBI:192470"/>
    </reaction>
</comment>
<organism evidence="27 28">
    <name type="scientific">Blyttiomyces helicus</name>
    <dbReference type="NCBI Taxonomy" id="388810"/>
    <lineage>
        <taxon>Eukaryota</taxon>
        <taxon>Fungi</taxon>
        <taxon>Fungi incertae sedis</taxon>
        <taxon>Chytridiomycota</taxon>
        <taxon>Chytridiomycota incertae sedis</taxon>
        <taxon>Chytridiomycetes</taxon>
        <taxon>Chytridiomycetes incertae sedis</taxon>
        <taxon>Blyttiomyces</taxon>
    </lineage>
</organism>
<comment type="subunit">
    <text evidence="24">Homodimer. Interacts with lysosomal protein GLMP (via lumenal domain); the interaction starts while both proteins are still in the endoplasmic reticulum and is required for stabilization of MFSD1 in lysosomes but has no direct effect on its targeting to lysosomes or transporter activity.</text>
</comment>
<evidence type="ECO:0000256" key="4">
    <source>
        <dbReference type="ARBA" id="ARBA00022692"/>
    </source>
</evidence>
<comment type="function">
    <text evidence="23">Lysosomal dipeptide uniporter that selectively exports lysine, arginine or histidine-containing dipeptides with a net positive charge from the lysosome lumen into the cytosol. Could play a role in a specific type of protein O-glycosylation indirectly regulating macrophages migration and tissue invasion. Also essential for liver homeostasis.</text>
</comment>
<dbReference type="SUPFAM" id="SSF103473">
    <property type="entry name" value="MFS general substrate transporter"/>
    <property type="match status" value="1"/>
</dbReference>
<comment type="catalytic activity">
    <reaction evidence="12">
        <text>L-lysyl-L-alpha-amino acid(out) = L-lysyl-L-alpha-amino acid(in)</text>
        <dbReference type="Rhea" id="RHEA:79387"/>
        <dbReference type="ChEBI" id="CHEBI:229965"/>
    </reaction>
</comment>
<evidence type="ECO:0000256" key="11">
    <source>
        <dbReference type="ARBA" id="ARBA00044884"/>
    </source>
</evidence>
<evidence type="ECO:0000256" key="13">
    <source>
        <dbReference type="ARBA" id="ARBA00044893"/>
    </source>
</evidence>
<keyword evidence="3" id="KW-0813">Transport</keyword>
<dbReference type="PANTHER" id="PTHR23512:SF3">
    <property type="entry name" value="MAJOR FACILITATOR SUPERFAMILY DOMAIN-CONTAINING PROTEIN 1"/>
    <property type="match status" value="1"/>
</dbReference>
<comment type="subcellular location">
    <subcellularLocation>
        <location evidence="1">Lysosome membrane</location>
        <topology evidence="1">Multi-pass membrane protein</topology>
    </subcellularLocation>
</comment>
<comment type="catalytic activity">
    <reaction evidence="13">
        <text>L-alpha-aminoacyl-L-lysine(out) = L-alpha-aminoacyl-L-lysine(in)</text>
        <dbReference type="Rhea" id="RHEA:79383"/>
        <dbReference type="ChEBI" id="CHEBI:229966"/>
    </reaction>
</comment>
<evidence type="ECO:0000256" key="8">
    <source>
        <dbReference type="ARBA" id="ARBA00044876"/>
    </source>
</evidence>
<feature type="transmembrane region" description="Helical" evidence="26">
    <location>
        <begin position="83"/>
        <end position="109"/>
    </location>
</feature>
<dbReference type="PANTHER" id="PTHR23512">
    <property type="entry name" value="MAJOR FACILITATOR SUPERFAMILY DOMAIN-CONTAINING PROTEIN 1"/>
    <property type="match status" value="1"/>
</dbReference>
<feature type="transmembrane region" description="Helical" evidence="26">
    <location>
        <begin position="115"/>
        <end position="138"/>
    </location>
</feature>
<evidence type="ECO:0000256" key="12">
    <source>
        <dbReference type="ARBA" id="ARBA00044891"/>
    </source>
</evidence>
<keyword evidence="4 26" id="KW-0812">Transmembrane</keyword>
<reference evidence="28" key="1">
    <citation type="journal article" date="2018" name="Nat. Microbiol.">
        <title>Leveraging single-cell genomics to expand the fungal tree of life.</title>
        <authorList>
            <person name="Ahrendt S.R."/>
            <person name="Quandt C.A."/>
            <person name="Ciobanu D."/>
            <person name="Clum A."/>
            <person name="Salamov A."/>
            <person name="Andreopoulos B."/>
            <person name="Cheng J.F."/>
            <person name="Woyke T."/>
            <person name="Pelin A."/>
            <person name="Henrissat B."/>
            <person name="Reynolds N.K."/>
            <person name="Benny G.L."/>
            <person name="Smith M.E."/>
            <person name="James T.Y."/>
            <person name="Grigoriev I.V."/>
        </authorList>
    </citation>
    <scope>NUCLEOTIDE SEQUENCE [LARGE SCALE GENOMIC DNA]</scope>
</reference>
<comment type="similarity">
    <text evidence="2">Belongs to the major facilitator superfamily.</text>
</comment>
<name>A0A4P9W8I5_9FUNG</name>
<comment type="catalytic activity">
    <reaction evidence="14">
        <text>L-aspartyl-L-lysine(out) = L-aspartyl-L-lysine(in)</text>
        <dbReference type="Rhea" id="RHEA:79411"/>
        <dbReference type="ChEBI" id="CHEBI:229953"/>
    </reaction>
</comment>
<comment type="catalytic activity">
    <reaction evidence="20">
        <text>L-lysyl-glycine(out) = L-lysyl-glycine(in)</text>
        <dbReference type="Rhea" id="RHEA:79407"/>
        <dbReference type="ChEBI" id="CHEBI:191202"/>
    </reaction>
</comment>
<comment type="catalytic activity">
    <reaction evidence="10">
        <text>L-alpha-aminoacyl-L-arginine(out) = L-alpha-aminoacyl-L-arginine(in)</text>
        <dbReference type="Rhea" id="RHEA:79367"/>
        <dbReference type="ChEBI" id="CHEBI:229968"/>
    </reaction>
</comment>
<dbReference type="InterPro" id="IPR052187">
    <property type="entry name" value="MFSD1"/>
</dbReference>
<evidence type="ECO:0000256" key="15">
    <source>
        <dbReference type="ARBA" id="ARBA00044899"/>
    </source>
</evidence>
<evidence type="ECO:0000256" key="14">
    <source>
        <dbReference type="ARBA" id="ARBA00044898"/>
    </source>
</evidence>
<evidence type="ECO:0000256" key="1">
    <source>
        <dbReference type="ARBA" id="ARBA00004155"/>
    </source>
</evidence>
<keyword evidence="28" id="KW-1185">Reference proteome</keyword>
<comment type="catalytic activity">
    <reaction evidence="8">
        <text>L-lysyl-L-alanine(out) = L-lysyl-L-alanine(in)</text>
        <dbReference type="Rhea" id="RHEA:79399"/>
        <dbReference type="ChEBI" id="CHEBI:229954"/>
    </reaction>
</comment>
<dbReference type="EMBL" id="KZ996447">
    <property type="protein sequence ID" value="RKO88841.1"/>
    <property type="molecule type" value="Genomic_DNA"/>
</dbReference>
<dbReference type="Gene3D" id="1.20.1250.20">
    <property type="entry name" value="MFS general substrate transporter like domains"/>
    <property type="match status" value="1"/>
</dbReference>
<gene>
    <name evidence="27" type="ORF">BDK51DRAFT_27575</name>
</gene>
<feature type="transmembrane region" description="Helical" evidence="26">
    <location>
        <begin position="27"/>
        <end position="45"/>
    </location>
</feature>
<evidence type="ECO:0000256" key="18">
    <source>
        <dbReference type="ARBA" id="ARBA00044912"/>
    </source>
</evidence>
<evidence type="ECO:0000256" key="22">
    <source>
        <dbReference type="ARBA" id="ARBA00045018"/>
    </source>
</evidence>
<evidence type="ECO:0000256" key="7">
    <source>
        <dbReference type="ARBA" id="ARBA00023228"/>
    </source>
</evidence>
<comment type="catalytic activity">
    <reaction evidence="11">
        <text>L-alpha-aminoacyl-L-histidine(out) = L-alpha-aminoacyl-L-histidine(in)</text>
        <dbReference type="Rhea" id="RHEA:79375"/>
        <dbReference type="ChEBI" id="CHEBI:229967"/>
    </reaction>
</comment>
<dbReference type="InterPro" id="IPR036259">
    <property type="entry name" value="MFS_trans_sf"/>
</dbReference>
<protein>
    <recommendedName>
        <fullName evidence="21">Lysosomal dipeptide transporter MFSD1</fullName>
    </recommendedName>
    <alternativeName>
        <fullName evidence="22">Major facilitator superfamily domain-containing protein 1</fullName>
    </alternativeName>
</protein>
<evidence type="ECO:0000256" key="9">
    <source>
        <dbReference type="ARBA" id="ARBA00044878"/>
    </source>
</evidence>
<evidence type="ECO:0000256" key="21">
    <source>
        <dbReference type="ARBA" id="ARBA00044985"/>
    </source>
</evidence>
<evidence type="ECO:0000256" key="17">
    <source>
        <dbReference type="ARBA" id="ARBA00044903"/>
    </source>
</evidence>
<dbReference type="Proteomes" id="UP000269721">
    <property type="component" value="Unassembled WGS sequence"/>
</dbReference>
<evidence type="ECO:0000256" key="25">
    <source>
        <dbReference type="SAM" id="MobiDB-lite"/>
    </source>
</evidence>
<feature type="region of interest" description="Disordered" evidence="25">
    <location>
        <begin position="145"/>
        <end position="174"/>
    </location>
</feature>
<evidence type="ECO:0000256" key="3">
    <source>
        <dbReference type="ARBA" id="ARBA00022448"/>
    </source>
</evidence>
<comment type="catalytic activity">
    <reaction evidence="18">
        <text>L-histidyl-L-alpha-amino acid(out) = L-histidyl-L-alpha-amino acid(in)</text>
        <dbReference type="Rhea" id="RHEA:79379"/>
        <dbReference type="ChEBI" id="CHEBI:229964"/>
    </reaction>
</comment>